<dbReference type="Pfam" id="PF01850">
    <property type="entry name" value="PIN"/>
    <property type="match status" value="1"/>
</dbReference>
<reference evidence="2 3" key="1">
    <citation type="submission" date="2018-05" db="EMBL/GenBank/DDBJ databases">
        <title>Complete Genome Sequence of Methylobacterium sp. 17Sr1-28.</title>
        <authorList>
            <person name="Srinivasan S."/>
        </authorList>
    </citation>
    <scope>NUCLEOTIDE SEQUENCE [LARGE SCALE GENOMIC DNA]</scope>
    <source>
        <strain evidence="2 3">17Sr1-28</strain>
    </source>
</reference>
<name>A0A2U8WQG5_9HYPH</name>
<dbReference type="AlphaFoldDB" id="A0A2U8WQG5"/>
<accession>A0A2U8WQG5</accession>
<keyword evidence="3" id="KW-1185">Reference proteome</keyword>
<protein>
    <recommendedName>
        <fullName evidence="1">PIN domain-containing protein</fullName>
    </recommendedName>
</protein>
<dbReference type="InterPro" id="IPR029060">
    <property type="entry name" value="PIN-like_dom_sf"/>
</dbReference>
<dbReference type="EMBL" id="CP029553">
    <property type="protein sequence ID" value="AWN48515.1"/>
    <property type="molecule type" value="Genomic_DNA"/>
</dbReference>
<sequence>MRTLTDAPKQIYWDSCAWIGLLCSEQDKITALRSIWEDAKAGKYEIWTSVYSYLEVIHSKAPYGEAYPPESDDKKVEEILSQEFVIRAQVDVPVARLAKKLKRDLHHKGLKKRSDAIHLATALYHNSEELHTWDASDLLQFDNQLKCKNGNNLKIIIPAADKMHVPLFAQMHLPKMPRVDDKK</sequence>
<dbReference type="Proteomes" id="UP000245444">
    <property type="component" value="Chromosome"/>
</dbReference>
<evidence type="ECO:0000259" key="1">
    <source>
        <dbReference type="Pfam" id="PF01850"/>
    </source>
</evidence>
<dbReference type="KEGG" id="mtea:DK419_20960"/>
<feature type="domain" description="PIN" evidence="1">
    <location>
        <begin position="11"/>
        <end position="134"/>
    </location>
</feature>
<evidence type="ECO:0000313" key="2">
    <source>
        <dbReference type="EMBL" id="AWN48515.1"/>
    </source>
</evidence>
<evidence type="ECO:0000313" key="3">
    <source>
        <dbReference type="Proteomes" id="UP000245444"/>
    </source>
</evidence>
<dbReference type="SUPFAM" id="SSF88723">
    <property type="entry name" value="PIN domain-like"/>
    <property type="match status" value="1"/>
</dbReference>
<dbReference type="Gene3D" id="3.40.50.1010">
    <property type="entry name" value="5'-nuclease"/>
    <property type="match status" value="1"/>
</dbReference>
<gene>
    <name evidence="2" type="ORF">DK419_20960</name>
</gene>
<organism evidence="2 3">
    <name type="scientific">Methylobacterium terrae</name>
    <dbReference type="NCBI Taxonomy" id="2202827"/>
    <lineage>
        <taxon>Bacteria</taxon>
        <taxon>Pseudomonadati</taxon>
        <taxon>Pseudomonadota</taxon>
        <taxon>Alphaproteobacteria</taxon>
        <taxon>Hyphomicrobiales</taxon>
        <taxon>Methylobacteriaceae</taxon>
        <taxon>Methylobacterium</taxon>
    </lineage>
</organism>
<dbReference type="OrthoDB" id="8256418at2"/>
<dbReference type="InterPro" id="IPR002716">
    <property type="entry name" value="PIN_dom"/>
</dbReference>
<proteinExistence type="predicted"/>